<evidence type="ECO:0000256" key="1">
    <source>
        <dbReference type="ARBA" id="ARBA00004651"/>
    </source>
</evidence>
<protein>
    <submittedName>
        <fullName evidence="9">UDP-N-acetylmuramyl pentapeptide phosphotransferase/UDP-N-acetylglucosamine-1-phosphate transferase</fullName>
    </submittedName>
</protein>
<dbReference type="GO" id="GO:0005886">
    <property type="term" value="C:plasma membrane"/>
    <property type="evidence" value="ECO:0007669"/>
    <property type="project" value="UniProtKB-SubCell"/>
</dbReference>
<feature type="transmembrane region" description="Helical" evidence="8">
    <location>
        <begin position="103"/>
        <end position="120"/>
    </location>
</feature>
<organism evidence="9 10">
    <name type="scientific">Rhodobacter maris</name>
    <dbReference type="NCBI Taxonomy" id="446682"/>
    <lineage>
        <taxon>Bacteria</taxon>
        <taxon>Pseudomonadati</taxon>
        <taxon>Pseudomonadota</taxon>
        <taxon>Alphaproteobacteria</taxon>
        <taxon>Rhodobacterales</taxon>
        <taxon>Rhodobacter group</taxon>
        <taxon>Rhodobacter</taxon>
    </lineage>
</organism>
<keyword evidence="7" id="KW-0479">Metal-binding</keyword>
<accession>A0A285TLD4</accession>
<evidence type="ECO:0000256" key="6">
    <source>
        <dbReference type="ARBA" id="ARBA00023136"/>
    </source>
</evidence>
<reference evidence="10" key="1">
    <citation type="submission" date="2017-08" db="EMBL/GenBank/DDBJ databases">
        <authorList>
            <person name="Varghese N."/>
            <person name="Submissions S."/>
        </authorList>
    </citation>
    <scope>NUCLEOTIDE SEQUENCE [LARGE SCALE GENOMIC DNA]</scope>
    <source>
        <strain evidence="10">JA276</strain>
    </source>
</reference>
<evidence type="ECO:0000313" key="9">
    <source>
        <dbReference type="EMBL" id="SOC21271.1"/>
    </source>
</evidence>
<gene>
    <name evidence="9" type="ORF">SAMN05877831_12214</name>
</gene>
<feature type="transmembrane region" description="Helical" evidence="8">
    <location>
        <begin position="132"/>
        <end position="149"/>
    </location>
</feature>
<dbReference type="PANTHER" id="PTHR22926">
    <property type="entry name" value="PHOSPHO-N-ACETYLMURAMOYL-PENTAPEPTIDE-TRANSFERASE"/>
    <property type="match status" value="1"/>
</dbReference>
<feature type="transmembrane region" description="Helical" evidence="8">
    <location>
        <begin position="328"/>
        <end position="348"/>
    </location>
</feature>
<dbReference type="CDD" id="cd06912">
    <property type="entry name" value="GT_MraY_like"/>
    <property type="match status" value="1"/>
</dbReference>
<dbReference type="RefSeq" id="WP_245861025.1">
    <property type="nucleotide sequence ID" value="NZ_OBMT01000022.1"/>
</dbReference>
<dbReference type="GO" id="GO:0044038">
    <property type="term" value="P:cell wall macromolecule biosynthetic process"/>
    <property type="evidence" value="ECO:0007669"/>
    <property type="project" value="TreeGrafter"/>
</dbReference>
<dbReference type="EMBL" id="OBMT01000022">
    <property type="protein sequence ID" value="SOC21271.1"/>
    <property type="molecule type" value="Genomic_DNA"/>
</dbReference>
<evidence type="ECO:0000256" key="2">
    <source>
        <dbReference type="ARBA" id="ARBA00022475"/>
    </source>
</evidence>
<sequence length="374" mass="39385">MMLQPAIFLVSFLVSLFVALALILTQRFHGHLTEDNQPGVQKLHKAPTPRVGGLALLSGALAGATLLSPEAWKLSWILALSALPAFMFGLAEDITKRVGVRARLMATIGAGLIFCIASGYHLNHVGVPGLDILFAFPVFAILFTAFAVGGSANAINLIDGVNGLAAGTSIIILTGFGVLAAESGDKTMLMICLSFAGALGGFFVMNFPMGRIFLGDAGAYTTGFVLAAVAVVLPARNPEISPLVGLLALSYPVTETLVSILRRAAREGTNPGQPDRLHLHSLIYRSRARSLAARLGVPQLRNALSAFLVMTLPLLSTALMVLCASSPVLIFVSLGIVVAVYLGIYRKVALLSASPLRRGGAPRGLRAYAPRYRS</sequence>
<keyword evidence="5 8" id="KW-1133">Transmembrane helix</keyword>
<feature type="binding site" evidence="7">
    <location>
        <position position="216"/>
    </location>
    <ligand>
        <name>Mg(2+)</name>
        <dbReference type="ChEBI" id="CHEBI:18420"/>
    </ligand>
</feature>
<dbReference type="AlphaFoldDB" id="A0A285TLD4"/>
<feature type="transmembrane region" description="Helical" evidence="8">
    <location>
        <begin position="6"/>
        <end position="24"/>
    </location>
</feature>
<proteinExistence type="predicted"/>
<feature type="transmembrane region" description="Helical" evidence="8">
    <location>
        <begin position="187"/>
        <end position="205"/>
    </location>
</feature>
<keyword evidence="3 9" id="KW-0808">Transferase</keyword>
<keyword evidence="7" id="KW-0460">Magnesium</keyword>
<dbReference type="GO" id="GO:0046872">
    <property type="term" value="F:metal ion binding"/>
    <property type="evidence" value="ECO:0007669"/>
    <property type="project" value="UniProtKB-KW"/>
</dbReference>
<dbReference type="GO" id="GO:0016780">
    <property type="term" value="F:phosphotransferase activity, for other substituted phosphate groups"/>
    <property type="evidence" value="ECO:0007669"/>
    <property type="project" value="InterPro"/>
</dbReference>
<feature type="transmembrane region" description="Helical" evidence="8">
    <location>
        <begin position="161"/>
        <end position="181"/>
    </location>
</feature>
<dbReference type="GO" id="GO:0071555">
    <property type="term" value="P:cell wall organization"/>
    <property type="evidence" value="ECO:0007669"/>
    <property type="project" value="TreeGrafter"/>
</dbReference>
<feature type="transmembrane region" description="Helical" evidence="8">
    <location>
        <begin position="74"/>
        <end position="91"/>
    </location>
</feature>
<name>A0A285TLD4_9RHOB</name>
<comment type="subcellular location">
    <subcellularLocation>
        <location evidence="1">Cell membrane</location>
        <topology evidence="1">Multi-pass membrane protein</topology>
    </subcellularLocation>
</comment>
<dbReference type="InterPro" id="IPR000715">
    <property type="entry name" value="Glycosyl_transferase_4"/>
</dbReference>
<evidence type="ECO:0000256" key="5">
    <source>
        <dbReference type="ARBA" id="ARBA00022989"/>
    </source>
</evidence>
<feature type="transmembrane region" description="Helical" evidence="8">
    <location>
        <begin position="240"/>
        <end position="261"/>
    </location>
</feature>
<dbReference type="GO" id="GO:0009103">
    <property type="term" value="P:lipopolysaccharide biosynthetic process"/>
    <property type="evidence" value="ECO:0007669"/>
    <property type="project" value="TreeGrafter"/>
</dbReference>
<feature type="transmembrane region" description="Helical" evidence="8">
    <location>
        <begin position="303"/>
        <end position="322"/>
    </location>
</feature>
<evidence type="ECO:0000256" key="3">
    <source>
        <dbReference type="ARBA" id="ARBA00022679"/>
    </source>
</evidence>
<dbReference type="Proteomes" id="UP000219111">
    <property type="component" value="Unassembled WGS sequence"/>
</dbReference>
<comment type="cofactor">
    <cofactor evidence="7">
        <name>Mg(2+)</name>
        <dbReference type="ChEBI" id="CHEBI:18420"/>
    </cofactor>
</comment>
<evidence type="ECO:0000256" key="8">
    <source>
        <dbReference type="SAM" id="Phobius"/>
    </source>
</evidence>
<feature type="transmembrane region" description="Helical" evidence="8">
    <location>
        <begin position="217"/>
        <end position="234"/>
    </location>
</feature>
<evidence type="ECO:0000256" key="7">
    <source>
        <dbReference type="PIRSR" id="PIRSR600715-1"/>
    </source>
</evidence>
<evidence type="ECO:0000256" key="4">
    <source>
        <dbReference type="ARBA" id="ARBA00022692"/>
    </source>
</evidence>
<keyword evidence="10" id="KW-1185">Reference proteome</keyword>
<dbReference type="Pfam" id="PF00953">
    <property type="entry name" value="Glycos_transf_4"/>
    <property type="match status" value="1"/>
</dbReference>
<feature type="binding site" evidence="7">
    <location>
        <position position="156"/>
    </location>
    <ligand>
        <name>Mg(2+)</name>
        <dbReference type="ChEBI" id="CHEBI:18420"/>
    </ligand>
</feature>
<keyword evidence="4 8" id="KW-0812">Transmembrane</keyword>
<dbReference type="PANTHER" id="PTHR22926:SF3">
    <property type="entry name" value="UNDECAPRENYL-PHOSPHATE ALPHA-N-ACETYLGLUCOSAMINYL 1-PHOSPHATE TRANSFERASE"/>
    <property type="match status" value="1"/>
</dbReference>
<keyword evidence="6 8" id="KW-0472">Membrane</keyword>
<evidence type="ECO:0000313" key="10">
    <source>
        <dbReference type="Proteomes" id="UP000219111"/>
    </source>
</evidence>
<keyword evidence="2" id="KW-1003">Cell membrane</keyword>